<protein>
    <recommendedName>
        <fullName evidence="5">TEP1-F</fullName>
    </recommendedName>
</protein>
<dbReference type="FunFam" id="2.60.40.1930:FF:000001">
    <property type="entry name" value="CD109 isoform 3"/>
    <property type="match status" value="1"/>
</dbReference>
<dbReference type="InterPro" id="IPR050473">
    <property type="entry name" value="A2M/Complement_sys"/>
</dbReference>
<evidence type="ECO:0000313" key="10">
    <source>
        <dbReference type="Proteomes" id="UP000499080"/>
    </source>
</evidence>
<sequence length="325" mass="37632">MEVKKEMSVVAFVFMLFVVCTAEDQLDSGYIFTSPRSIKTGANNQLELCRFGAVEEGIVKVKLFYSESYNGNETLAQEEEFTLEKGKRCTFFDFFVNAIDIDNVYYGRLQINGSIDGECISGSDKVNFSPSKENIYLIQTDKPLYKPGQTVLFRVLKLDKQLRPSSDEGDIGEVYIEDPKGTRLYQWKRIHLGKGIKQLEFQLADEPVLGNWRITVWNNNVTESETFEVKEYVLPKYDVTIKFPPYVLANEEIISVEVCTKLTIHFEATRGILYISRYVMFCYVSLTIRFEVTRGAFWVVPRKFDPDDEKYTWDGNLFSKYPRQT</sequence>
<reference evidence="9 10" key="1">
    <citation type="journal article" date="2019" name="Sci. Rep.">
        <title>Orb-weaving spider Araneus ventricosus genome elucidates the spidroin gene catalogue.</title>
        <authorList>
            <person name="Kono N."/>
            <person name="Nakamura H."/>
            <person name="Ohtoshi R."/>
            <person name="Moran D.A.P."/>
            <person name="Shinohara A."/>
            <person name="Yoshida Y."/>
            <person name="Fujiwara M."/>
            <person name="Mori M."/>
            <person name="Tomita M."/>
            <person name="Arakawa K."/>
        </authorList>
    </citation>
    <scope>NUCLEOTIDE SEQUENCE [LARGE SCALE GENOMIC DNA]</scope>
</reference>
<feature type="domain" description="Macroglobulin" evidence="7">
    <location>
        <begin position="137"/>
        <end position="229"/>
    </location>
</feature>
<evidence type="ECO:0000259" key="8">
    <source>
        <dbReference type="Pfam" id="PF17791"/>
    </source>
</evidence>
<comment type="function">
    <text evidence="3">Binds covalently through a thioester bond to the pathogen surface resulting in pathogen clearance.</text>
</comment>
<dbReference type="InterPro" id="IPR002890">
    <property type="entry name" value="MG2"/>
</dbReference>
<dbReference type="EMBL" id="BGPR01027007">
    <property type="protein sequence ID" value="GBN97175.1"/>
    <property type="molecule type" value="Genomic_DNA"/>
</dbReference>
<evidence type="ECO:0000256" key="2">
    <source>
        <dbReference type="ARBA" id="ARBA00023180"/>
    </source>
</evidence>
<dbReference type="PANTHER" id="PTHR11412:SF171">
    <property type="entry name" value="PREGNANCY ZONE PROTEIN-LIKE PROTEIN"/>
    <property type="match status" value="1"/>
</dbReference>
<gene>
    <name evidence="9" type="primary">Mug2_1</name>
    <name evidence="9" type="ORF">AVEN_84068_1</name>
</gene>
<evidence type="ECO:0000256" key="5">
    <source>
        <dbReference type="ARBA" id="ARBA00078071"/>
    </source>
</evidence>
<evidence type="ECO:0000256" key="6">
    <source>
        <dbReference type="SAM" id="SignalP"/>
    </source>
</evidence>
<dbReference type="AlphaFoldDB" id="A0A4Y2TDK4"/>
<accession>A0A4Y2TDK4</accession>
<comment type="caution">
    <text evidence="9">The sequence shown here is derived from an EMBL/GenBank/DDBJ whole genome shotgun (WGS) entry which is preliminary data.</text>
</comment>
<dbReference type="Proteomes" id="UP000499080">
    <property type="component" value="Unassembled WGS sequence"/>
</dbReference>
<keyword evidence="10" id="KW-1185">Reference proteome</keyword>
<dbReference type="InterPro" id="IPR041555">
    <property type="entry name" value="MG3"/>
</dbReference>
<evidence type="ECO:0000256" key="3">
    <source>
        <dbReference type="ARBA" id="ARBA00057615"/>
    </source>
</evidence>
<dbReference type="GO" id="GO:0004866">
    <property type="term" value="F:endopeptidase inhibitor activity"/>
    <property type="evidence" value="ECO:0007669"/>
    <property type="project" value="InterPro"/>
</dbReference>
<evidence type="ECO:0000256" key="1">
    <source>
        <dbReference type="ARBA" id="ARBA00022729"/>
    </source>
</evidence>
<dbReference type="Gene3D" id="2.60.40.1930">
    <property type="match status" value="1"/>
</dbReference>
<feature type="domain" description="Macroglobulin" evidence="8">
    <location>
        <begin position="231"/>
        <end position="263"/>
    </location>
</feature>
<feature type="chain" id="PRO_5021298673" description="TEP1-F" evidence="6">
    <location>
        <begin position="23"/>
        <end position="325"/>
    </location>
</feature>
<feature type="signal peptide" evidence="6">
    <location>
        <begin position="1"/>
        <end position="22"/>
    </location>
</feature>
<proteinExistence type="predicted"/>
<keyword evidence="2" id="KW-0325">Glycoprotein</keyword>
<evidence type="ECO:0000259" key="7">
    <source>
        <dbReference type="Pfam" id="PF01835"/>
    </source>
</evidence>
<organism evidence="9 10">
    <name type="scientific">Araneus ventricosus</name>
    <name type="common">Orbweaver spider</name>
    <name type="synonym">Epeira ventricosa</name>
    <dbReference type="NCBI Taxonomy" id="182803"/>
    <lineage>
        <taxon>Eukaryota</taxon>
        <taxon>Metazoa</taxon>
        <taxon>Ecdysozoa</taxon>
        <taxon>Arthropoda</taxon>
        <taxon>Chelicerata</taxon>
        <taxon>Arachnida</taxon>
        <taxon>Araneae</taxon>
        <taxon>Araneomorphae</taxon>
        <taxon>Entelegynae</taxon>
        <taxon>Araneoidea</taxon>
        <taxon>Araneidae</taxon>
        <taxon>Araneus</taxon>
    </lineage>
</organism>
<name>A0A4Y2TDK4_ARAVE</name>
<comment type="subunit">
    <text evidence="4">Heterodimer of a TEP1-N chain and an TEP1-C chain non-covalently linked. Forms a complex composed of TEP1-N and TEP1-C heterodimer, LRIM1 and APL1C; the interaction stabilizes TEP1-N and TEP1-C heterodimer, prevents its binding to tissues while circulating in the hemolymph and protects the thioester bond from hydrolysis. Mature TEP1 and to a lesser extent full-length TEP1 interact with SPCLIP1; the interaction is induced by microbial infection.</text>
</comment>
<dbReference type="Pfam" id="PF01835">
    <property type="entry name" value="MG2"/>
    <property type="match status" value="1"/>
</dbReference>
<keyword evidence="1 6" id="KW-0732">Signal</keyword>
<evidence type="ECO:0000256" key="4">
    <source>
        <dbReference type="ARBA" id="ARBA00063781"/>
    </source>
</evidence>
<dbReference type="Pfam" id="PF17791">
    <property type="entry name" value="MG3"/>
    <property type="match status" value="1"/>
</dbReference>
<evidence type="ECO:0000313" key="9">
    <source>
        <dbReference type="EMBL" id="GBN97175.1"/>
    </source>
</evidence>
<dbReference type="OrthoDB" id="6430858at2759"/>
<dbReference type="PANTHER" id="PTHR11412">
    <property type="entry name" value="MACROGLOBULIN / COMPLEMENT"/>
    <property type="match status" value="1"/>
</dbReference>